<evidence type="ECO:0000256" key="1">
    <source>
        <dbReference type="ARBA" id="ARBA00022490"/>
    </source>
</evidence>
<keyword evidence="11" id="KW-1185">Reference proteome</keyword>
<comment type="catalytic activity">
    <reaction evidence="8">
        <text>Mo-molybdopterin + GTP + H(+) = Mo-molybdopterin guanine dinucleotide + diphosphate</text>
        <dbReference type="Rhea" id="RHEA:34243"/>
        <dbReference type="ChEBI" id="CHEBI:15378"/>
        <dbReference type="ChEBI" id="CHEBI:33019"/>
        <dbReference type="ChEBI" id="CHEBI:37565"/>
        <dbReference type="ChEBI" id="CHEBI:71302"/>
        <dbReference type="ChEBI" id="CHEBI:71310"/>
        <dbReference type="EC" id="2.7.7.77"/>
    </reaction>
</comment>
<dbReference type="PANTHER" id="PTHR19136">
    <property type="entry name" value="MOLYBDENUM COFACTOR GUANYLYLTRANSFERASE"/>
    <property type="match status" value="1"/>
</dbReference>
<dbReference type="CDD" id="cd02503">
    <property type="entry name" value="MobA"/>
    <property type="match status" value="1"/>
</dbReference>
<evidence type="ECO:0000259" key="9">
    <source>
        <dbReference type="Pfam" id="PF12804"/>
    </source>
</evidence>
<evidence type="ECO:0000256" key="2">
    <source>
        <dbReference type="ARBA" id="ARBA00022679"/>
    </source>
</evidence>
<feature type="binding site" evidence="8">
    <location>
        <position position="97"/>
    </location>
    <ligand>
        <name>GTP</name>
        <dbReference type="ChEBI" id="CHEBI:37565"/>
    </ligand>
</feature>
<comment type="subcellular location">
    <subcellularLocation>
        <location evidence="8">Cytoplasm</location>
    </subcellularLocation>
</comment>
<keyword evidence="3 8" id="KW-0479">Metal-binding</keyword>
<dbReference type="PANTHER" id="PTHR19136:SF81">
    <property type="entry name" value="MOLYBDENUM COFACTOR GUANYLYLTRANSFERASE"/>
    <property type="match status" value="1"/>
</dbReference>
<evidence type="ECO:0000313" key="11">
    <source>
        <dbReference type="Proteomes" id="UP001285921"/>
    </source>
</evidence>
<keyword evidence="5 8" id="KW-0460">Magnesium</keyword>
<dbReference type="Gene3D" id="3.90.550.10">
    <property type="entry name" value="Spore Coat Polysaccharide Biosynthesis Protein SpsA, Chain A"/>
    <property type="match status" value="1"/>
</dbReference>
<keyword evidence="6 8" id="KW-0342">GTP-binding</keyword>
<comment type="function">
    <text evidence="8">Transfers a GMP moiety from GTP to Mo-molybdopterin (Mo-MPT) cofactor (Moco or molybdenum cofactor) to form Mo-molybdopterin guanine dinucleotide (Mo-MGD) cofactor.</text>
</comment>
<evidence type="ECO:0000256" key="5">
    <source>
        <dbReference type="ARBA" id="ARBA00022842"/>
    </source>
</evidence>
<dbReference type="EC" id="2.7.7.77" evidence="8"/>
<comment type="caution">
    <text evidence="10">The sequence shown here is derived from an EMBL/GenBank/DDBJ whole genome shotgun (WGS) entry which is preliminary data.</text>
</comment>
<feature type="binding site" evidence="8">
    <location>
        <position position="68"/>
    </location>
    <ligand>
        <name>GTP</name>
        <dbReference type="ChEBI" id="CHEBI:37565"/>
    </ligand>
</feature>
<evidence type="ECO:0000313" key="10">
    <source>
        <dbReference type="EMBL" id="GMK45597.1"/>
    </source>
</evidence>
<proteinExistence type="inferred from homology"/>
<gene>
    <name evidence="10" type="primary">mobA_2</name>
    <name evidence="8" type="synonym">mobA</name>
    <name evidence="10" type="ORF">PghCCS26_27250</name>
</gene>
<evidence type="ECO:0000256" key="7">
    <source>
        <dbReference type="ARBA" id="ARBA00023150"/>
    </source>
</evidence>
<keyword evidence="7 8" id="KW-0501">Molybdenum cofactor biosynthesis</keyword>
<keyword evidence="2 8" id="KW-0808">Transferase</keyword>
<feature type="binding site" evidence="8">
    <location>
        <position position="20"/>
    </location>
    <ligand>
        <name>GTP</name>
        <dbReference type="ChEBI" id="CHEBI:37565"/>
    </ligand>
</feature>
<comment type="cofactor">
    <cofactor evidence="8">
        <name>Mg(2+)</name>
        <dbReference type="ChEBI" id="CHEBI:18420"/>
    </cofactor>
</comment>
<accession>A0ABQ6NKI3</accession>
<keyword evidence="1 8" id="KW-0963">Cytoplasm</keyword>
<feature type="domain" description="MobA-like NTP transferase" evidence="9">
    <location>
        <begin position="4"/>
        <end position="161"/>
    </location>
</feature>
<organism evidence="10 11">
    <name type="scientific">Paenibacillus glycanilyticus</name>
    <dbReference type="NCBI Taxonomy" id="126569"/>
    <lineage>
        <taxon>Bacteria</taxon>
        <taxon>Bacillati</taxon>
        <taxon>Bacillota</taxon>
        <taxon>Bacilli</taxon>
        <taxon>Bacillales</taxon>
        <taxon>Paenibacillaceae</taxon>
        <taxon>Paenibacillus</taxon>
    </lineage>
</organism>
<evidence type="ECO:0000256" key="8">
    <source>
        <dbReference type="HAMAP-Rule" id="MF_00316"/>
    </source>
</evidence>
<evidence type="ECO:0000256" key="4">
    <source>
        <dbReference type="ARBA" id="ARBA00022741"/>
    </source>
</evidence>
<feature type="binding site" evidence="8">
    <location>
        <begin position="7"/>
        <end position="9"/>
    </location>
    <ligand>
        <name>GTP</name>
        <dbReference type="ChEBI" id="CHEBI:37565"/>
    </ligand>
</feature>
<dbReference type="InterPro" id="IPR029044">
    <property type="entry name" value="Nucleotide-diphossugar_trans"/>
</dbReference>
<dbReference type="SUPFAM" id="SSF53448">
    <property type="entry name" value="Nucleotide-diphospho-sugar transferases"/>
    <property type="match status" value="1"/>
</dbReference>
<dbReference type="Pfam" id="PF12804">
    <property type="entry name" value="NTP_transf_3"/>
    <property type="match status" value="1"/>
</dbReference>
<keyword evidence="4 8" id="KW-0547">Nucleotide-binding</keyword>
<evidence type="ECO:0000256" key="3">
    <source>
        <dbReference type="ARBA" id="ARBA00022723"/>
    </source>
</evidence>
<comment type="similarity">
    <text evidence="8">Belongs to the MobA family.</text>
</comment>
<comment type="domain">
    <text evidence="8">The N-terminal domain determines nucleotide recognition and specific binding, while the C-terminal domain determines the specific binding to the target protein.</text>
</comment>
<dbReference type="InterPro" id="IPR025877">
    <property type="entry name" value="MobA-like_NTP_Trfase"/>
</dbReference>
<dbReference type="RefSeq" id="WP_317980266.1">
    <property type="nucleotide sequence ID" value="NZ_BTCL01000008.1"/>
</dbReference>
<dbReference type="GO" id="GO:0016779">
    <property type="term" value="F:nucleotidyltransferase activity"/>
    <property type="evidence" value="ECO:0007669"/>
    <property type="project" value="UniProtKB-KW"/>
</dbReference>
<comment type="caution">
    <text evidence="8">Lacks conserved residue(s) required for the propagation of feature annotation.</text>
</comment>
<dbReference type="InterPro" id="IPR013482">
    <property type="entry name" value="Molybde_CF_guanTrfase"/>
</dbReference>
<protein>
    <recommendedName>
        <fullName evidence="8">Probable molybdenum cofactor guanylyltransferase</fullName>
        <shortName evidence="8">MoCo guanylyltransferase</shortName>
        <ecNumber evidence="8">2.7.7.77</ecNumber>
    </recommendedName>
    <alternativeName>
        <fullName evidence="8">GTP:molybdopterin guanylyltransferase</fullName>
    </alternativeName>
    <alternativeName>
        <fullName evidence="8">Mo-MPT guanylyltransferase</fullName>
    </alternativeName>
    <alternativeName>
        <fullName evidence="8">Molybdopterin guanylyltransferase</fullName>
    </alternativeName>
    <alternativeName>
        <fullName evidence="8">Molybdopterin-guanine dinucleotide synthase</fullName>
        <shortName evidence="8">MGD synthase</shortName>
    </alternativeName>
</protein>
<dbReference type="HAMAP" id="MF_00316">
    <property type="entry name" value="MobA"/>
    <property type="match status" value="1"/>
</dbReference>
<name>A0ABQ6NKI3_9BACL</name>
<dbReference type="Proteomes" id="UP001285921">
    <property type="component" value="Unassembled WGS sequence"/>
</dbReference>
<evidence type="ECO:0000256" key="6">
    <source>
        <dbReference type="ARBA" id="ARBA00023134"/>
    </source>
</evidence>
<reference evidence="10 11" key="1">
    <citation type="submission" date="2023-05" db="EMBL/GenBank/DDBJ databases">
        <title>Draft genome of Paenibacillus sp. CCS26.</title>
        <authorList>
            <person name="Akita H."/>
            <person name="Shinto Y."/>
            <person name="Kimura Z."/>
        </authorList>
    </citation>
    <scope>NUCLEOTIDE SEQUENCE [LARGE SCALE GENOMIC DNA]</scope>
    <source>
        <strain evidence="10 11">CCS26</strain>
    </source>
</reference>
<dbReference type="EMBL" id="BTCL01000008">
    <property type="protein sequence ID" value="GMK45597.1"/>
    <property type="molecule type" value="Genomic_DNA"/>
</dbReference>
<keyword evidence="10" id="KW-0548">Nucleotidyltransferase</keyword>
<sequence length="200" mass="21728">MIGGIILAGGQGRRMGGLMKALLPIGGQFMIERVRDNMLPVCGSVTAVVASEDQAKLLSGLKLPCLIDAAPGQGPLAALHTAFEYNCYSALWVSACDMPFVSGKAAALLQHRMEESGSLAAVPEVNGRLHPLHAIYRAECLEQVERCLREGDYSMNGFLKRINYAKVPEEKFKAAGISFSFVDNINTPEQYEEAIIRKEV</sequence>
<feature type="binding site" evidence="8">
    <location>
        <position position="97"/>
    </location>
    <ligand>
        <name>Mg(2+)</name>
        <dbReference type="ChEBI" id="CHEBI:18420"/>
    </ligand>
</feature>